<reference evidence="1 2" key="1">
    <citation type="submission" date="2017-01" db="EMBL/GenBank/DDBJ databases">
        <title>Draft sequence of Acidihalobacter ferrooxidans strain DSM 14175 (strain V8).</title>
        <authorList>
            <person name="Khaleque H.N."/>
            <person name="Ramsay J.P."/>
            <person name="Murphy R.J.T."/>
            <person name="Kaksonen A.H."/>
            <person name="Boxall N.J."/>
            <person name="Watkin E.L.J."/>
        </authorList>
    </citation>
    <scope>NUCLEOTIDE SEQUENCE [LARGE SCALE GENOMIC DNA]</scope>
    <source>
        <strain evidence="1 2">V8</strain>
    </source>
</reference>
<proteinExistence type="predicted"/>
<name>A0A1P8UE64_9GAMM</name>
<evidence type="ECO:0000313" key="1">
    <source>
        <dbReference type="EMBL" id="APZ42152.1"/>
    </source>
</evidence>
<gene>
    <name evidence="1" type="ORF">BW247_02790</name>
</gene>
<keyword evidence="2" id="KW-1185">Reference proteome</keyword>
<protein>
    <submittedName>
        <fullName evidence="1">Uncharacterized protein</fullName>
    </submittedName>
</protein>
<dbReference type="KEGG" id="afy:BW247_02790"/>
<evidence type="ECO:0000313" key="2">
    <source>
        <dbReference type="Proteomes" id="UP000243807"/>
    </source>
</evidence>
<sequence length="62" mass="6898">MLAATRRDKIDNTDFGICSKHPRGSAHAYANVERQGVSKQRHHAPAFTNRHNGILCLIETNA</sequence>
<dbReference type="Proteomes" id="UP000243807">
    <property type="component" value="Chromosome"/>
</dbReference>
<dbReference type="EMBL" id="CP019434">
    <property type="protein sequence ID" value="APZ42152.1"/>
    <property type="molecule type" value="Genomic_DNA"/>
</dbReference>
<organism evidence="1 2">
    <name type="scientific">Acidihalobacter ferrooxydans</name>
    <dbReference type="NCBI Taxonomy" id="1765967"/>
    <lineage>
        <taxon>Bacteria</taxon>
        <taxon>Pseudomonadati</taxon>
        <taxon>Pseudomonadota</taxon>
        <taxon>Gammaproteobacteria</taxon>
        <taxon>Chromatiales</taxon>
        <taxon>Ectothiorhodospiraceae</taxon>
        <taxon>Acidihalobacter</taxon>
    </lineage>
</organism>
<dbReference type="AlphaFoldDB" id="A0A1P8UE64"/>
<accession>A0A1P8UE64</accession>